<gene>
    <name evidence="1" type="ORF">H4S07_006012</name>
</gene>
<protein>
    <submittedName>
        <fullName evidence="1">Uncharacterized protein</fullName>
    </submittedName>
</protein>
<evidence type="ECO:0000313" key="2">
    <source>
        <dbReference type="Proteomes" id="UP001140096"/>
    </source>
</evidence>
<sequence length="125" mass="13239">CLPSEDALQYVEESAPGGAIDEQLAEAERHIDRAVSDLEVALDAFHVDAHRAAQEHAHASESCARVAANLGFAFMQRRAHAQVVVAGCGIGRVASCDDAVATATAEERDCTRDLLRTLAAVLARS</sequence>
<feature type="non-terminal residue" evidence="1">
    <location>
        <position position="1"/>
    </location>
</feature>
<comment type="caution">
    <text evidence="1">The sequence shown here is derived from an EMBL/GenBank/DDBJ whole genome shotgun (WGS) entry which is preliminary data.</text>
</comment>
<organism evidence="1 2">
    <name type="scientific">Coemansia furcata</name>
    <dbReference type="NCBI Taxonomy" id="417177"/>
    <lineage>
        <taxon>Eukaryota</taxon>
        <taxon>Fungi</taxon>
        <taxon>Fungi incertae sedis</taxon>
        <taxon>Zoopagomycota</taxon>
        <taxon>Kickxellomycotina</taxon>
        <taxon>Kickxellomycetes</taxon>
        <taxon>Kickxellales</taxon>
        <taxon>Kickxellaceae</taxon>
        <taxon>Coemansia</taxon>
    </lineage>
</organism>
<accession>A0ACC1KXM3</accession>
<keyword evidence="2" id="KW-1185">Reference proteome</keyword>
<name>A0ACC1KXM3_9FUNG</name>
<evidence type="ECO:0000313" key="1">
    <source>
        <dbReference type="EMBL" id="KAJ2797186.1"/>
    </source>
</evidence>
<dbReference type="Proteomes" id="UP001140096">
    <property type="component" value="Unassembled WGS sequence"/>
</dbReference>
<reference evidence="1" key="1">
    <citation type="submission" date="2022-07" db="EMBL/GenBank/DDBJ databases">
        <title>Phylogenomic reconstructions and comparative analyses of Kickxellomycotina fungi.</title>
        <authorList>
            <person name="Reynolds N.K."/>
            <person name="Stajich J.E."/>
            <person name="Barry K."/>
            <person name="Grigoriev I.V."/>
            <person name="Crous P."/>
            <person name="Smith M.E."/>
        </authorList>
    </citation>
    <scope>NUCLEOTIDE SEQUENCE</scope>
    <source>
        <strain evidence="1">CBS 102833</strain>
    </source>
</reference>
<proteinExistence type="predicted"/>
<dbReference type="EMBL" id="JANBUP010003297">
    <property type="protein sequence ID" value="KAJ2797186.1"/>
    <property type="molecule type" value="Genomic_DNA"/>
</dbReference>